<dbReference type="Proteomes" id="UP000054304">
    <property type="component" value="Unassembled WGS sequence"/>
</dbReference>
<dbReference type="STRING" id="1245769.A0A0C7NAL8"/>
<reference evidence="3 4" key="1">
    <citation type="submission" date="2014-12" db="EMBL/GenBank/DDBJ databases">
        <authorList>
            <person name="Neuveglise Cecile"/>
        </authorList>
    </citation>
    <scope>NUCLEOTIDE SEQUENCE [LARGE SCALE GENOMIC DNA]</scope>
    <source>
        <strain evidence="3 4">CBS 12615</strain>
    </source>
</reference>
<name>A0A0C7NAL8_9SACH</name>
<dbReference type="RefSeq" id="XP_022631078.1">
    <property type="nucleotide sequence ID" value="XM_022771877.1"/>
</dbReference>
<evidence type="ECO:0000256" key="1">
    <source>
        <dbReference type="SAM" id="Coils"/>
    </source>
</evidence>
<sequence length="715" mass="81441">MDTEDSDVSNESLGSHLEEDFGPEQSGLLSNENSSHMASSPGKQDSKLPFGGDIPRLSVSMTPWRTSGPKEHSFDTLHHSYVDSNRGSEPPHPLPTLDASPLNSRPRTRNSLFSEYGLSSTATASASASSSAEIENLQRQLTTYKLKLRILTELLREINYTRDGSAEDGITRNQTYAKLIEKLPGPDKAGDIPKELNELRQTLDMKNKELIELKQELVSSNEEYRTALNDINSYLEHSDVIAGNIDELLGLFSANLTLSPEETDALEKARGISNNFVDLKINALASTIRRFLSIYSSSQNQETQDFTNSTTYEENLATSHFLDPRLEGAIETMHEEYNGFLRSLQDKMMHCAETERILEQKLDKQKDLLAEFATFYDNRAPRDNEDERLHRNEGDDHLATTALDVNPQSSTNVDYSGSDVVKDRRSAEHQVSNSENEIDGKFAKSFDLEGSLTNEVAFNKWLDEKQRLMSQLSAADTEIRLLTTEVESLKSENSLLRTESDNALADLEKTLKRAVRKSGLYISENREMHSHVLAMEHELQIITNQNQELQKGALNIGRDHSLLENEYQKFRNHLLLHLNKVFDVFEKVLQKHSINQAKGKLKALEDFSANDNHRVSHAKLESLYVFIETAVNTIVEEHAKILLKEKEKRSSRLPSQEEDPNKNSSLRIEFLERKWVAERERRKLDAAAAEYRILRLEDENKKLRQRLRQSFQDEH</sequence>
<keyword evidence="1" id="KW-0175">Coiled coil</keyword>
<evidence type="ECO:0000313" key="4">
    <source>
        <dbReference type="Proteomes" id="UP000054304"/>
    </source>
</evidence>
<dbReference type="HOGENOM" id="CLU_016740_0_0_1"/>
<keyword evidence="4" id="KW-1185">Reference proteome</keyword>
<feature type="coiled-coil region" evidence="1">
    <location>
        <begin position="196"/>
        <end position="230"/>
    </location>
</feature>
<dbReference type="AlphaFoldDB" id="A0A0C7NAL8"/>
<dbReference type="OrthoDB" id="4052563at2759"/>
<dbReference type="EMBL" id="LN736373">
    <property type="protein sequence ID" value="CEP64878.1"/>
    <property type="molecule type" value="Genomic_DNA"/>
</dbReference>
<feature type="compositionally biased region" description="Polar residues" evidence="2">
    <location>
        <begin position="27"/>
        <end position="43"/>
    </location>
</feature>
<feature type="region of interest" description="Disordered" evidence="2">
    <location>
        <begin position="80"/>
        <end position="109"/>
    </location>
</feature>
<feature type="coiled-coil region" evidence="1">
    <location>
        <begin position="472"/>
        <end position="517"/>
    </location>
</feature>
<organism evidence="3 4">
    <name type="scientific">Lachancea lanzarotensis</name>
    <dbReference type="NCBI Taxonomy" id="1245769"/>
    <lineage>
        <taxon>Eukaryota</taxon>
        <taxon>Fungi</taxon>
        <taxon>Dikarya</taxon>
        <taxon>Ascomycota</taxon>
        <taxon>Saccharomycotina</taxon>
        <taxon>Saccharomycetes</taxon>
        <taxon>Saccharomycetales</taxon>
        <taxon>Saccharomycetaceae</taxon>
        <taxon>Lachancea</taxon>
    </lineage>
</organism>
<feature type="region of interest" description="Disordered" evidence="2">
    <location>
        <begin position="1"/>
        <end position="54"/>
    </location>
</feature>
<accession>A0A0C7NAL8</accession>
<protein>
    <submittedName>
        <fullName evidence="3">LALA0S14e01310g1_1</fullName>
    </submittedName>
</protein>
<gene>
    <name evidence="3" type="ORF">LALA0_S14e01310g</name>
</gene>
<dbReference type="GeneID" id="34688447"/>
<evidence type="ECO:0000256" key="2">
    <source>
        <dbReference type="SAM" id="MobiDB-lite"/>
    </source>
</evidence>
<proteinExistence type="predicted"/>
<feature type="coiled-coil region" evidence="1">
    <location>
        <begin position="677"/>
        <end position="713"/>
    </location>
</feature>
<evidence type="ECO:0000313" key="3">
    <source>
        <dbReference type="EMBL" id="CEP64878.1"/>
    </source>
</evidence>